<keyword evidence="2" id="KW-1185">Reference proteome</keyword>
<accession>A0A9Q1K3D1</accession>
<proteinExistence type="predicted"/>
<protein>
    <submittedName>
        <fullName evidence="1">Uncharacterized protein</fullName>
    </submittedName>
</protein>
<organism evidence="1 2">
    <name type="scientific">Carnegiea gigantea</name>
    <dbReference type="NCBI Taxonomy" id="171969"/>
    <lineage>
        <taxon>Eukaryota</taxon>
        <taxon>Viridiplantae</taxon>
        <taxon>Streptophyta</taxon>
        <taxon>Embryophyta</taxon>
        <taxon>Tracheophyta</taxon>
        <taxon>Spermatophyta</taxon>
        <taxon>Magnoliopsida</taxon>
        <taxon>eudicotyledons</taxon>
        <taxon>Gunneridae</taxon>
        <taxon>Pentapetalae</taxon>
        <taxon>Caryophyllales</taxon>
        <taxon>Cactineae</taxon>
        <taxon>Cactaceae</taxon>
        <taxon>Cactoideae</taxon>
        <taxon>Echinocereeae</taxon>
        <taxon>Carnegiea</taxon>
    </lineage>
</organism>
<comment type="caution">
    <text evidence="1">The sequence shown here is derived from an EMBL/GenBank/DDBJ whole genome shotgun (WGS) entry which is preliminary data.</text>
</comment>
<reference evidence="1" key="1">
    <citation type="submission" date="2022-04" db="EMBL/GenBank/DDBJ databases">
        <title>Carnegiea gigantea Genome sequencing and assembly v2.</title>
        <authorList>
            <person name="Copetti D."/>
            <person name="Sanderson M.J."/>
            <person name="Burquez A."/>
            <person name="Wojciechowski M.F."/>
        </authorList>
    </citation>
    <scope>NUCLEOTIDE SEQUENCE</scope>
    <source>
        <strain evidence="1">SGP5-SGP5p</strain>
        <tissue evidence="1">Aerial part</tissue>
    </source>
</reference>
<evidence type="ECO:0000313" key="1">
    <source>
        <dbReference type="EMBL" id="KAJ8436481.1"/>
    </source>
</evidence>
<gene>
    <name evidence="1" type="ORF">Cgig2_000466</name>
</gene>
<evidence type="ECO:0000313" key="2">
    <source>
        <dbReference type="Proteomes" id="UP001153076"/>
    </source>
</evidence>
<dbReference type="Proteomes" id="UP001153076">
    <property type="component" value="Unassembled WGS sequence"/>
</dbReference>
<sequence>MLTERFAILLHGRIRLLKRLQKVQVKGKVETELSLTLLSAWSRDKNFMSCLSVCGLHQILKFLLIQVFPTFCAVVTKQLSRVGLIAEKVLPINKRKSLYYVSQEEQDGNALVTNDVETTTCDTKKYGYAANCSRPEHPAIKMRRLKSIYEQTKPITIDLKDL</sequence>
<dbReference type="AlphaFoldDB" id="A0A9Q1K3D1"/>
<dbReference type="EMBL" id="JAKOGI010000341">
    <property type="protein sequence ID" value="KAJ8436481.1"/>
    <property type="molecule type" value="Genomic_DNA"/>
</dbReference>
<name>A0A9Q1K3D1_9CARY</name>